<organism evidence="3 4">
    <name type="scientific">Blautia caecimuris</name>
    <dbReference type="NCBI Taxonomy" id="1796615"/>
    <lineage>
        <taxon>Bacteria</taxon>
        <taxon>Bacillati</taxon>
        <taxon>Bacillota</taxon>
        <taxon>Clostridia</taxon>
        <taxon>Lachnospirales</taxon>
        <taxon>Lachnospiraceae</taxon>
        <taxon>Blautia</taxon>
    </lineage>
</organism>
<evidence type="ECO:0000313" key="3">
    <source>
        <dbReference type="EMBL" id="MET3750277.1"/>
    </source>
</evidence>
<keyword evidence="4" id="KW-1185">Reference proteome</keyword>
<dbReference type="EMBL" id="JBEPMJ010000009">
    <property type="protein sequence ID" value="MET3750277.1"/>
    <property type="molecule type" value="Genomic_DNA"/>
</dbReference>
<sequence>MKTGFDNEKYLTMQSEHIRERISKFDNKLYLEFGGKLFDDYHASRVLPGFEPDSKLRMLMQLSDQAEIVIVISAADIDKNKVRGDLGITYDEDVLRLIEVFTERGLYVGSVCITRYAGQESADLFKNRLEKLGIRVFVHYNIPGYPSNTSVIVSDEGYGKNQYIETTRPLVVVTAPGPGSGKMAVCLSQLYHEHKRGICAGYAKFETFPIWNIPLKHPVNLAYEAATADLNDVNMIDPFHLEAYGETTVNYNRDVEIFPVLQAMFEKIMGECPYKSPTDMGVNMAGNCIVDDEICKEASRQEIIRRYYKSCDALVSGTGKEDEVCKIELLLKQAHASIEDRKVVPAALSMEKKTTAPAAALELPDGKIIYGKTSDLLGASSALLLNALKELAGIDHEHHVISPDAIRPIQELKIKYLGSKNPRLHTDETLIALSVSAASNPEAGLALEQLPKLKRCQAHTSVMLSSVDIWEFRKLGIELTCEPKFEKKKSEDDDK</sequence>
<dbReference type="Gene3D" id="3.10.630.10">
    <property type="entry name" value="dip2346 domain like"/>
    <property type="match status" value="1"/>
</dbReference>
<dbReference type="Pfam" id="PF08903">
    <property type="entry name" value="DUF1846"/>
    <property type="match status" value="1"/>
</dbReference>
<comment type="caution">
    <text evidence="3">The sequence shown here is derived from an EMBL/GenBank/DDBJ whole genome shotgun (WGS) entry which is preliminary data.</text>
</comment>
<dbReference type="NCBIfam" id="NF010184">
    <property type="entry name" value="PRK13663.1"/>
    <property type="match status" value="1"/>
</dbReference>
<dbReference type="InterPro" id="IPR014999">
    <property type="entry name" value="DUF1846"/>
</dbReference>
<feature type="domain" description="DUF1846" evidence="2">
    <location>
        <begin position="339"/>
        <end position="489"/>
    </location>
</feature>
<name>A0ABV2M1F0_9FIRM</name>
<reference evidence="3 4" key="1">
    <citation type="submission" date="2024-06" db="EMBL/GenBank/DDBJ databases">
        <title>Genomic Encyclopedia of Type Strains, Phase IV (KMG-IV): sequencing the most valuable type-strain genomes for metagenomic binning, comparative biology and taxonomic classification.</title>
        <authorList>
            <person name="Goeker M."/>
        </authorList>
    </citation>
    <scope>NUCLEOTIDE SEQUENCE [LARGE SCALE GENOMIC DNA]</scope>
    <source>
        <strain evidence="3 4">DSM 29492</strain>
    </source>
</reference>
<evidence type="ECO:0000313" key="4">
    <source>
        <dbReference type="Proteomes" id="UP001549106"/>
    </source>
</evidence>
<dbReference type="Gene3D" id="3.40.140.40">
    <property type="entry name" value="Domain of unknown function (DUF1846), C-terminal subdomain"/>
    <property type="match status" value="1"/>
</dbReference>
<dbReference type="RefSeq" id="WP_173751795.1">
    <property type="nucleotide sequence ID" value="NZ_BAABXP010000001.1"/>
</dbReference>
<evidence type="ECO:0000259" key="2">
    <source>
        <dbReference type="Pfam" id="PF20921"/>
    </source>
</evidence>
<proteinExistence type="predicted"/>
<dbReference type="PIRSF" id="PIRSF033132">
    <property type="entry name" value="DUF1846"/>
    <property type="match status" value="1"/>
</dbReference>
<dbReference type="InterPro" id="IPR048441">
    <property type="entry name" value="DUF1846_C"/>
</dbReference>
<protein>
    <submittedName>
        <fullName evidence="3">Uncharacterized protein (UPF0371 family)</fullName>
    </submittedName>
</protein>
<dbReference type="Pfam" id="PF20921">
    <property type="entry name" value="DUF1846_C"/>
    <property type="match status" value="1"/>
</dbReference>
<dbReference type="InterPro" id="IPR048496">
    <property type="entry name" value="DUF1846_N"/>
</dbReference>
<accession>A0ABV2M1F0</accession>
<feature type="domain" description="DUF1846" evidence="1">
    <location>
        <begin position="4"/>
        <end position="334"/>
    </location>
</feature>
<dbReference type="Gene3D" id="1.20.1570.10">
    <property type="entry name" value="dip2346 domain like"/>
    <property type="match status" value="1"/>
</dbReference>
<gene>
    <name evidence="3" type="ORF">ABID24_001523</name>
</gene>
<dbReference type="Proteomes" id="UP001549106">
    <property type="component" value="Unassembled WGS sequence"/>
</dbReference>
<evidence type="ECO:0000259" key="1">
    <source>
        <dbReference type="Pfam" id="PF08903"/>
    </source>
</evidence>